<dbReference type="InterPro" id="IPR036430">
    <property type="entry name" value="RNase_T2-like_sf"/>
</dbReference>
<accession>A0A553PJ72</accession>
<evidence type="ECO:0000313" key="8">
    <source>
        <dbReference type="Proteomes" id="UP000318571"/>
    </source>
</evidence>
<evidence type="ECO:0000256" key="4">
    <source>
        <dbReference type="RuleBase" id="RU004328"/>
    </source>
</evidence>
<dbReference type="SUPFAM" id="SSF55895">
    <property type="entry name" value="Ribonuclease Rh-like"/>
    <property type="match status" value="1"/>
</dbReference>
<reference evidence="7 8" key="1">
    <citation type="journal article" date="2018" name="Nat. Ecol. Evol.">
        <title>Genomic signatures of mitonuclear coevolution across populations of Tigriopus californicus.</title>
        <authorList>
            <person name="Barreto F.S."/>
            <person name="Watson E.T."/>
            <person name="Lima T.G."/>
            <person name="Willett C.S."/>
            <person name="Edmands S."/>
            <person name="Li W."/>
            <person name="Burton R.S."/>
        </authorList>
    </citation>
    <scope>NUCLEOTIDE SEQUENCE [LARGE SCALE GENOMIC DNA]</scope>
    <source>
        <strain evidence="7 8">San Diego</strain>
    </source>
</reference>
<feature type="active site" evidence="3">
    <location>
        <position position="125"/>
    </location>
</feature>
<evidence type="ECO:0000256" key="3">
    <source>
        <dbReference type="PIRSR" id="PIRSR633697-1"/>
    </source>
</evidence>
<keyword evidence="5" id="KW-1133">Transmembrane helix</keyword>
<dbReference type="InterPro" id="IPR001568">
    <property type="entry name" value="RNase_T2-like"/>
</dbReference>
<dbReference type="GO" id="GO:0006401">
    <property type="term" value="P:RNA catabolic process"/>
    <property type="evidence" value="ECO:0007669"/>
    <property type="project" value="TreeGrafter"/>
</dbReference>
<keyword evidence="5" id="KW-0812">Transmembrane</keyword>
<dbReference type="Pfam" id="PF00445">
    <property type="entry name" value="Ribonuclease_T2"/>
    <property type="match status" value="1"/>
</dbReference>
<dbReference type="GO" id="GO:0033897">
    <property type="term" value="F:ribonuclease T2 activity"/>
    <property type="evidence" value="ECO:0007669"/>
    <property type="project" value="InterPro"/>
</dbReference>
<dbReference type="OrthoDB" id="435754at2759"/>
<name>A0A553PJ72_TIGCA</name>
<feature type="active site" evidence="3">
    <location>
        <position position="68"/>
    </location>
</feature>
<comment type="caution">
    <text evidence="7">The sequence shown here is derived from an EMBL/GenBank/DDBJ whole genome shotgun (WGS) entry which is preliminary data.</text>
</comment>
<comment type="similarity">
    <text evidence="1 4">Belongs to the RNase T2 family.</text>
</comment>
<dbReference type="PROSITE" id="PS00531">
    <property type="entry name" value="RNASE_T2_2"/>
    <property type="match status" value="1"/>
</dbReference>
<feature type="signal peptide" evidence="6">
    <location>
        <begin position="1"/>
        <end position="19"/>
    </location>
</feature>
<dbReference type="InterPro" id="IPR033130">
    <property type="entry name" value="RNase_T2_His_AS_2"/>
</dbReference>
<dbReference type="Gene3D" id="3.90.730.10">
    <property type="entry name" value="Ribonuclease T2-like"/>
    <property type="match status" value="1"/>
</dbReference>
<keyword evidence="5" id="KW-0472">Membrane</keyword>
<dbReference type="CDD" id="cd01061">
    <property type="entry name" value="RNase_T2_euk"/>
    <property type="match status" value="1"/>
</dbReference>
<sequence>MLTLSQTLLAFGLLGPVWTARSRSSESHDDHFDLLIFAQNWPTTNCIEWKERDKQNTCTIPQGIWTVHGIWPTKNKTIGPNFCDRSKRFDPTRLAPILDDLEAHWTNVHANTGEYSFWKHEWEKHGTCAMELGPLDTEFKYFKQGITWNEQYPLSKFLNDAGIVPGQKYTFKEIFDAVQNRLGGHRPAVQCQYDDEHDVKTLAQINICFEKSLQLTDCDPIKGGVNLFCPRFAREIFYPESTRFNSAPLFPYVLSVVFVMIILPVGFQIIKRVYLHRLRQTLYQPL</sequence>
<evidence type="ECO:0000256" key="2">
    <source>
        <dbReference type="ARBA" id="ARBA00023157"/>
    </source>
</evidence>
<evidence type="ECO:0000313" key="7">
    <source>
        <dbReference type="EMBL" id="TRY77737.1"/>
    </source>
</evidence>
<keyword evidence="2" id="KW-1015">Disulfide bond</keyword>
<keyword evidence="6" id="KW-0732">Signal</keyword>
<dbReference type="InterPro" id="IPR033697">
    <property type="entry name" value="Ribonuclease_T2_eukaryotic"/>
</dbReference>
<feature type="transmembrane region" description="Helical" evidence="5">
    <location>
        <begin position="249"/>
        <end position="270"/>
    </location>
</feature>
<dbReference type="GO" id="GO:0003723">
    <property type="term" value="F:RNA binding"/>
    <property type="evidence" value="ECO:0007669"/>
    <property type="project" value="InterPro"/>
</dbReference>
<dbReference type="Proteomes" id="UP000318571">
    <property type="component" value="Chromosome 11"/>
</dbReference>
<evidence type="ECO:0000256" key="6">
    <source>
        <dbReference type="SAM" id="SignalP"/>
    </source>
</evidence>
<gene>
    <name evidence="7" type="ORF">TCAL_08523</name>
</gene>
<dbReference type="EMBL" id="VCGU01000003">
    <property type="protein sequence ID" value="TRY77737.1"/>
    <property type="molecule type" value="Genomic_DNA"/>
</dbReference>
<dbReference type="AlphaFoldDB" id="A0A553PJ72"/>
<evidence type="ECO:0000256" key="1">
    <source>
        <dbReference type="ARBA" id="ARBA00007469"/>
    </source>
</evidence>
<proteinExistence type="inferred from homology"/>
<dbReference type="GO" id="GO:0005576">
    <property type="term" value="C:extracellular region"/>
    <property type="evidence" value="ECO:0007669"/>
    <property type="project" value="TreeGrafter"/>
</dbReference>
<dbReference type="OMA" id="TYQPCPA"/>
<dbReference type="PANTHER" id="PTHR11240:SF22">
    <property type="entry name" value="RIBONUCLEASE T2"/>
    <property type="match status" value="1"/>
</dbReference>
<keyword evidence="8" id="KW-1185">Reference proteome</keyword>
<dbReference type="PANTHER" id="PTHR11240">
    <property type="entry name" value="RIBONUCLEASE T2"/>
    <property type="match status" value="1"/>
</dbReference>
<feature type="active site" evidence="3">
    <location>
        <position position="121"/>
    </location>
</feature>
<dbReference type="STRING" id="6832.A0A553PJ72"/>
<feature type="chain" id="PRO_5021931973" evidence="6">
    <location>
        <begin position="20"/>
        <end position="286"/>
    </location>
</feature>
<evidence type="ECO:0000256" key="5">
    <source>
        <dbReference type="SAM" id="Phobius"/>
    </source>
</evidence>
<protein>
    <submittedName>
        <fullName evidence="7">Uncharacterized protein</fullName>
    </submittedName>
</protein>
<organism evidence="7 8">
    <name type="scientific">Tigriopus californicus</name>
    <name type="common">Marine copepod</name>
    <dbReference type="NCBI Taxonomy" id="6832"/>
    <lineage>
        <taxon>Eukaryota</taxon>
        <taxon>Metazoa</taxon>
        <taxon>Ecdysozoa</taxon>
        <taxon>Arthropoda</taxon>
        <taxon>Crustacea</taxon>
        <taxon>Multicrustacea</taxon>
        <taxon>Hexanauplia</taxon>
        <taxon>Copepoda</taxon>
        <taxon>Harpacticoida</taxon>
        <taxon>Harpacticidae</taxon>
        <taxon>Tigriopus</taxon>
    </lineage>
</organism>